<proteinExistence type="predicted"/>
<dbReference type="EMBL" id="LAZR01002830">
    <property type="protein sequence ID" value="KKN25089.1"/>
    <property type="molecule type" value="Genomic_DNA"/>
</dbReference>
<dbReference type="AlphaFoldDB" id="A0A0F9P4T7"/>
<organism evidence="1">
    <name type="scientific">marine sediment metagenome</name>
    <dbReference type="NCBI Taxonomy" id="412755"/>
    <lineage>
        <taxon>unclassified sequences</taxon>
        <taxon>metagenomes</taxon>
        <taxon>ecological metagenomes</taxon>
    </lineage>
</organism>
<name>A0A0F9P4T7_9ZZZZ</name>
<sequence>MNFKEEQEQEEDEVAAIYLYYLNCRFNVNVILDSKNLKHIWHC</sequence>
<accession>A0A0F9P4T7</accession>
<gene>
    <name evidence="1" type="ORF">LCGC14_0888260</name>
</gene>
<evidence type="ECO:0000313" key="1">
    <source>
        <dbReference type="EMBL" id="KKN25089.1"/>
    </source>
</evidence>
<protein>
    <submittedName>
        <fullName evidence="1">Uncharacterized protein</fullName>
    </submittedName>
</protein>
<comment type="caution">
    <text evidence="1">The sequence shown here is derived from an EMBL/GenBank/DDBJ whole genome shotgun (WGS) entry which is preliminary data.</text>
</comment>
<feature type="non-terminal residue" evidence="1">
    <location>
        <position position="43"/>
    </location>
</feature>
<reference evidence="1" key="1">
    <citation type="journal article" date="2015" name="Nature">
        <title>Complex archaea that bridge the gap between prokaryotes and eukaryotes.</title>
        <authorList>
            <person name="Spang A."/>
            <person name="Saw J.H."/>
            <person name="Jorgensen S.L."/>
            <person name="Zaremba-Niedzwiedzka K."/>
            <person name="Martijn J."/>
            <person name="Lind A.E."/>
            <person name="van Eijk R."/>
            <person name="Schleper C."/>
            <person name="Guy L."/>
            <person name="Ettema T.J."/>
        </authorList>
    </citation>
    <scope>NUCLEOTIDE SEQUENCE</scope>
</reference>